<dbReference type="EMBL" id="CP159289">
    <property type="protein sequence ID" value="XCH24730.1"/>
    <property type="molecule type" value="Genomic_DNA"/>
</dbReference>
<protein>
    <submittedName>
        <fullName evidence="3">Caspase family protein</fullName>
    </submittedName>
</protein>
<evidence type="ECO:0000259" key="2">
    <source>
        <dbReference type="PROSITE" id="PS50208"/>
    </source>
</evidence>
<gene>
    <name evidence="3" type="ORF">ABV298_31320</name>
</gene>
<dbReference type="PANTHER" id="PTHR22576">
    <property type="entry name" value="MUCOSA ASSOCIATED LYMPHOID TISSUE LYMPHOMA TRANSLOCATION PROTEIN 1/PARACASPASE"/>
    <property type="match status" value="1"/>
</dbReference>
<dbReference type="Pfam" id="PF00656">
    <property type="entry name" value="Peptidase_C14"/>
    <property type="match status" value="1"/>
</dbReference>
<dbReference type="SUPFAM" id="SSF52129">
    <property type="entry name" value="Caspase-like"/>
    <property type="match status" value="1"/>
</dbReference>
<dbReference type="InterPro" id="IPR001309">
    <property type="entry name" value="Pept_C14_p20"/>
</dbReference>
<dbReference type="InterPro" id="IPR029030">
    <property type="entry name" value="Caspase-like_dom_sf"/>
</dbReference>
<dbReference type="AlphaFoldDB" id="A0AAU8FLS1"/>
<evidence type="ECO:0000313" key="3">
    <source>
        <dbReference type="EMBL" id="XCH24730.1"/>
    </source>
</evidence>
<dbReference type="Gene3D" id="3.40.50.1460">
    <property type="match status" value="1"/>
</dbReference>
<feature type="domain" description="Caspase family p20" evidence="2">
    <location>
        <begin position="188"/>
        <end position="323"/>
    </location>
</feature>
<keyword evidence="1" id="KW-0732">Signal</keyword>
<organism evidence="3">
    <name type="scientific">Dyadobacter sp. 676</name>
    <dbReference type="NCBI Taxonomy" id="3088362"/>
    <lineage>
        <taxon>Bacteria</taxon>
        <taxon>Pseudomonadati</taxon>
        <taxon>Bacteroidota</taxon>
        <taxon>Cytophagia</taxon>
        <taxon>Cytophagales</taxon>
        <taxon>Spirosomataceae</taxon>
        <taxon>Dyadobacter</taxon>
    </lineage>
</organism>
<name>A0AAU8FLS1_9BACT</name>
<dbReference type="InterPro" id="IPR052039">
    <property type="entry name" value="Caspase-related_regulators"/>
</dbReference>
<dbReference type="GO" id="GO:0006508">
    <property type="term" value="P:proteolysis"/>
    <property type="evidence" value="ECO:0007669"/>
    <property type="project" value="InterPro"/>
</dbReference>
<dbReference type="InterPro" id="IPR011600">
    <property type="entry name" value="Pept_C14_caspase"/>
</dbReference>
<sequence>MKHIFTFLALICPLLGPQLCRAADSDPSADTLYLRNREKKIVSIREIYPDIVKYKTGEKLVSLPIAEIAGIVYRNGTRDLFNTFDAGSKPEIKWLTDVTSSDKPEIRLNACVLNEAENIRMEVNGMLSPVATRSFKAVPAKEESCLGGTYISHQVILNEGKNTVRLLAGNASGAGSSDTLTIVYDKAKKRIALVVGNSAYEGGSRLQNPVNDAKAVTRKLTSLGFEVIERIDARQSDLRAAVAQFGSSIQGQALEVALFYYAGHGIQVGGRNYLVPVDISPQSEMELKVLAVSADDILDQMSAVDEDSQRTNIMILDACRDNPLSRSWTRSSGAKGLASMSAPPGSLITFSTKPGFTALDGDGKNSPYTAELLKALDVPGLRLEDIFRTVRIRVMELTNRQQVPMENSLLTREVILNQSN</sequence>
<reference evidence="3" key="1">
    <citation type="submission" date="2024-06" db="EMBL/GenBank/DDBJ databases">
        <title>Sequencing and assembly of the genome of Dyadobacter sp. strain 676, a symbiont of Cyamopsis tetragonoloba.</title>
        <authorList>
            <person name="Guro P."/>
            <person name="Sazanova A."/>
            <person name="Kuznetsova I."/>
            <person name="Belimov A."/>
            <person name="Safronova V."/>
        </authorList>
    </citation>
    <scope>NUCLEOTIDE SEQUENCE</scope>
    <source>
        <strain evidence="3">676</strain>
    </source>
</reference>
<feature type="signal peptide" evidence="1">
    <location>
        <begin position="1"/>
        <end position="22"/>
    </location>
</feature>
<dbReference type="GO" id="GO:0004197">
    <property type="term" value="F:cysteine-type endopeptidase activity"/>
    <property type="evidence" value="ECO:0007669"/>
    <property type="project" value="InterPro"/>
</dbReference>
<dbReference type="PROSITE" id="PS50208">
    <property type="entry name" value="CASPASE_P20"/>
    <property type="match status" value="1"/>
</dbReference>
<accession>A0AAU8FLS1</accession>
<feature type="chain" id="PRO_5043425911" evidence="1">
    <location>
        <begin position="23"/>
        <end position="420"/>
    </location>
</feature>
<proteinExistence type="predicted"/>
<dbReference type="RefSeq" id="WP_353720045.1">
    <property type="nucleotide sequence ID" value="NZ_CP159289.1"/>
</dbReference>
<dbReference type="PANTHER" id="PTHR22576:SF37">
    <property type="entry name" value="MUCOSA-ASSOCIATED LYMPHOID TISSUE LYMPHOMA TRANSLOCATION PROTEIN 1"/>
    <property type="match status" value="1"/>
</dbReference>
<evidence type="ECO:0000256" key="1">
    <source>
        <dbReference type="SAM" id="SignalP"/>
    </source>
</evidence>